<keyword evidence="2" id="KW-1185">Reference proteome</keyword>
<evidence type="ECO:0000313" key="2">
    <source>
        <dbReference type="Proteomes" id="UP000717585"/>
    </source>
</evidence>
<gene>
    <name evidence="1" type="ORF">J8273_2772</name>
</gene>
<protein>
    <submittedName>
        <fullName evidence="1">Uncharacterized protein</fullName>
    </submittedName>
</protein>
<reference evidence="1" key="1">
    <citation type="submission" date="2021-05" db="EMBL/GenBank/DDBJ databases">
        <title>A free-living protist that lacks canonical eukaryotic 1 DNA replication and segregation systems.</title>
        <authorList>
            <person name="Salas-Leiva D.E."/>
            <person name="Tromer E.C."/>
            <person name="Curtis B.A."/>
            <person name="Jerlstrom-Hultqvist J."/>
            <person name="Kolisko M."/>
            <person name="Yi Z."/>
            <person name="Salas-Leiva J.S."/>
            <person name="Gallot-Lavallee L."/>
            <person name="Kops G.J.P.L."/>
            <person name="Archibald J.M."/>
            <person name="Simpson A.G.B."/>
            <person name="Roger A.J."/>
        </authorList>
    </citation>
    <scope>NUCLEOTIDE SEQUENCE</scope>
    <source>
        <strain evidence="1">BICM</strain>
    </source>
</reference>
<dbReference type="Proteomes" id="UP000717585">
    <property type="component" value="Unassembled WGS sequence"/>
</dbReference>
<organism evidence="1 2">
    <name type="scientific">Carpediemonas membranifera</name>
    <dbReference type="NCBI Taxonomy" id="201153"/>
    <lineage>
        <taxon>Eukaryota</taxon>
        <taxon>Metamonada</taxon>
        <taxon>Carpediemonas-like organisms</taxon>
        <taxon>Carpediemonas</taxon>
    </lineage>
</organism>
<dbReference type="SUPFAM" id="SSF50985">
    <property type="entry name" value="RCC1/BLIP-II"/>
    <property type="match status" value="1"/>
</dbReference>
<proteinExistence type="predicted"/>
<dbReference type="Gene3D" id="2.130.10.30">
    <property type="entry name" value="Regulator of chromosome condensation 1/beta-lactamase-inhibitor protein II"/>
    <property type="match status" value="1"/>
</dbReference>
<name>A0A8J6E5J9_9EUKA</name>
<dbReference type="InterPro" id="IPR009091">
    <property type="entry name" value="RCC1/BLIP-II"/>
</dbReference>
<sequence length="452" mass="49253">MKAMHCSNMQTSAHRPEIGKVNEEILLQTPDTEKQASQRRVTINIPLNIGEQLPDEIYTLMPCTIVAILIHSGVSDARFICRKFLFVHHEFCRARRSITDMGTTIHHYHGRLFGRGNNTSGQLAARAAWIPSLVWIRVPPVWAVWCAHGTTVASTVRGLVGWGHGTGHKLVGPSGCWRKPRGLGLEDVVGVKIEHDAIIAWTYWAIFVTSSVTRQSLDPKVGDCGWIRLGGAAAVWTGPFCTMIETEGRLLICGPRHLVGPGDRTGTIDVGPVGSDKFPPIVDVLATSWTTYVLCESGVAFAGGDNHLCQLGVGDEAEMVRDFTQLPFKVTNIVSDGLRTIFICPEAIMCCGLDYGLLGLGDDLVRRPSPMKLAPDIRKIGIGHDRLFAIDSKGVWRVRTTTEDSHSCWEVCGQGFAGILDGEGGPAFIHSDGRVTGNVDGLSKVRFVSVKQ</sequence>
<evidence type="ECO:0000313" key="1">
    <source>
        <dbReference type="EMBL" id="KAG9395857.1"/>
    </source>
</evidence>
<dbReference type="AlphaFoldDB" id="A0A8J6E5J9"/>
<comment type="caution">
    <text evidence="1">The sequence shown here is derived from an EMBL/GenBank/DDBJ whole genome shotgun (WGS) entry which is preliminary data.</text>
</comment>
<accession>A0A8J6E5J9</accession>
<dbReference type="EMBL" id="JAHDYR010000008">
    <property type="protein sequence ID" value="KAG9395857.1"/>
    <property type="molecule type" value="Genomic_DNA"/>
</dbReference>